<proteinExistence type="predicted"/>
<dbReference type="InterPro" id="IPR000504">
    <property type="entry name" value="RRM_dom"/>
</dbReference>
<feature type="domain" description="RRM" evidence="3">
    <location>
        <begin position="85"/>
        <end position="162"/>
    </location>
</feature>
<keyword evidence="1 2" id="KW-0694">RNA-binding</keyword>
<evidence type="ECO:0000256" key="2">
    <source>
        <dbReference type="PROSITE-ProRule" id="PRU00176"/>
    </source>
</evidence>
<dbReference type="SUPFAM" id="SSF54928">
    <property type="entry name" value="RNA-binding domain, RBD"/>
    <property type="match status" value="2"/>
</dbReference>
<dbReference type="GO" id="GO:0005634">
    <property type="term" value="C:nucleus"/>
    <property type="evidence" value="ECO:0007669"/>
    <property type="project" value="TreeGrafter"/>
</dbReference>
<dbReference type="STRING" id="763406.A0A1E3NRG3"/>
<dbReference type="Proteomes" id="UP000094455">
    <property type="component" value="Unassembled WGS sequence"/>
</dbReference>
<evidence type="ECO:0000259" key="3">
    <source>
        <dbReference type="PROSITE" id="PS50102"/>
    </source>
</evidence>
<dbReference type="PANTHER" id="PTHR48024">
    <property type="entry name" value="GEO13361P1-RELATED"/>
    <property type="match status" value="1"/>
</dbReference>
<name>A0A1E3NRG3_9ASCO</name>
<dbReference type="InterPro" id="IPR035979">
    <property type="entry name" value="RBD_domain_sf"/>
</dbReference>
<feature type="domain" description="RRM" evidence="3">
    <location>
        <begin position="1"/>
        <end position="75"/>
    </location>
</feature>
<organism evidence="4 5">
    <name type="scientific">Pichia membranifaciens NRRL Y-2026</name>
    <dbReference type="NCBI Taxonomy" id="763406"/>
    <lineage>
        <taxon>Eukaryota</taxon>
        <taxon>Fungi</taxon>
        <taxon>Dikarya</taxon>
        <taxon>Ascomycota</taxon>
        <taxon>Saccharomycotina</taxon>
        <taxon>Pichiomycetes</taxon>
        <taxon>Pichiales</taxon>
        <taxon>Pichiaceae</taxon>
        <taxon>Pichia</taxon>
    </lineage>
</organism>
<dbReference type="InterPro" id="IPR050886">
    <property type="entry name" value="RNA-binding_reg"/>
</dbReference>
<accession>A0A1E3NRG3</accession>
<dbReference type="InterPro" id="IPR012677">
    <property type="entry name" value="Nucleotide-bd_a/b_plait_sf"/>
</dbReference>
<dbReference type="CDD" id="cd00590">
    <property type="entry name" value="RRM_SF"/>
    <property type="match status" value="1"/>
</dbReference>
<dbReference type="GeneID" id="30180796"/>
<evidence type="ECO:0000256" key="1">
    <source>
        <dbReference type="ARBA" id="ARBA00022884"/>
    </source>
</evidence>
<protein>
    <recommendedName>
        <fullName evidence="3">RRM domain-containing protein</fullName>
    </recommendedName>
</protein>
<dbReference type="PROSITE" id="PS50102">
    <property type="entry name" value="RRM"/>
    <property type="match status" value="2"/>
</dbReference>
<gene>
    <name evidence="4" type="ORF">PICMEDRAFT_72136</name>
</gene>
<keyword evidence="5" id="KW-1185">Reference proteome</keyword>
<dbReference type="Gene3D" id="3.30.70.330">
    <property type="match status" value="2"/>
</dbReference>
<dbReference type="Pfam" id="PF00076">
    <property type="entry name" value="RRM_1"/>
    <property type="match status" value="2"/>
</dbReference>
<dbReference type="GO" id="GO:0003723">
    <property type="term" value="F:RNA binding"/>
    <property type="evidence" value="ECO:0007669"/>
    <property type="project" value="UniProtKB-UniRule"/>
</dbReference>
<dbReference type="RefSeq" id="XP_019019266.1">
    <property type="nucleotide sequence ID" value="XM_019164109.1"/>
</dbReference>
<dbReference type="EMBL" id="KV454002">
    <property type="protein sequence ID" value="ODQ48153.1"/>
    <property type="molecule type" value="Genomic_DNA"/>
</dbReference>
<reference evidence="4 5" key="1">
    <citation type="journal article" date="2016" name="Proc. Natl. Acad. Sci. U.S.A.">
        <title>Comparative genomics of biotechnologically important yeasts.</title>
        <authorList>
            <person name="Riley R."/>
            <person name="Haridas S."/>
            <person name="Wolfe K.H."/>
            <person name="Lopes M.R."/>
            <person name="Hittinger C.T."/>
            <person name="Goeker M."/>
            <person name="Salamov A.A."/>
            <person name="Wisecaver J.H."/>
            <person name="Long T.M."/>
            <person name="Calvey C.H."/>
            <person name="Aerts A.L."/>
            <person name="Barry K.W."/>
            <person name="Choi C."/>
            <person name="Clum A."/>
            <person name="Coughlan A.Y."/>
            <person name="Deshpande S."/>
            <person name="Douglass A.P."/>
            <person name="Hanson S.J."/>
            <person name="Klenk H.-P."/>
            <person name="LaButti K.M."/>
            <person name="Lapidus A."/>
            <person name="Lindquist E.A."/>
            <person name="Lipzen A.M."/>
            <person name="Meier-Kolthoff J.P."/>
            <person name="Ohm R.A."/>
            <person name="Otillar R.P."/>
            <person name="Pangilinan J.L."/>
            <person name="Peng Y."/>
            <person name="Rokas A."/>
            <person name="Rosa C.A."/>
            <person name="Scheuner C."/>
            <person name="Sibirny A.A."/>
            <person name="Slot J.C."/>
            <person name="Stielow J.B."/>
            <person name="Sun H."/>
            <person name="Kurtzman C.P."/>
            <person name="Blackwell M."/>
            <person name="Grigoriev I.V."/>
            <person name="Jeffries T.W."/>
        </authorList>
    </citation>
    <scope>NUCLEOTIDE SEQUENCE [LARGE SCALE GENOMIC DNA]</scope>
    <source>
        <strain evidence="4 5">NRRL Y-2026</strain>
    </source>
</reference>
<evidence type="ECO:0000313" key="4">
    <source>
        <dbReference type="EMBL" id="ODQ48153.1"/>
    </source>
</evidence>
<sequence length="171" mass="19616">MSQLPYDVTKEQLSQAFERYGPIEELHLQMAADREHTKGHGRMVFADERNARRAAVQMQSYVLNNMPIKLTLGSEQRRGQATRYDVVMLRNLPHDASEDELMKVLRPYQALRVGLPRSPVTQESLGYGYVRFGSAEAAERAVRELKGTSVGGRRLRLHVAEPKKHHYRFIV</sequence>
<dbReference type="AlphaFoldDB" id="A0A1E3NRG3"/>
<evidence type="ECO:0000313" key="5">
    <source>
        <dbReference type="Proteomes" id="UP000094455"/>
    </source>
</evidence>
<dbReference type="OrthoDB" id="4207594at2759"/>
<dbReference type="SMART" id="SM00360">
    <property type="entry name" value="RRM"/>
    <property type="match status" value="2"/>
</dbReference>
<dbReference type="PANTHER" id="PTHR48024:SF56">
    <property type="entry name" value="HETEROGENEOUS NUCLEAR RIBONUCLEOPROTEIN A0"/>
    <property type="match status" value="1"/>
</dbReference>